<dbReference type="Proteomes" id="UP001239111">
    <property type="component" value="Chromosome 1"/>
</dbReference>
<sequence>MVVAKKFVLRRAFQGEPKLSDMNLVEENLGTLHIGEILIEAEYLSVDPYMQPFSVHLPVGATMVGLQIAKIIESKHSRWPVNRRVIAFVGWRTHTIINPDQSHGFGMIKHDTYFLPPGMENLPPSLALGMLGLTGNAAFFGFTEICEPKYGETLVVSSAAGAVGSHVAQIAKILGLKVIGIAGTEEKCKWLREELALDHVINHKIEDLPKALRKAAPNGIDCYFDTVGGEISSQVIHQMKEKGRVSVCGSTSCYGKGDIWRHDILPKSTVLQPAVIFRSLKVEGFFVTRWGHRWSEGIEKNLAWIREDKLKYKETVIDGFENTFKAFINLMQGKSIGKTIVKV</sequence>
<reference evidence="1" key="1">
    <citation type="submission" date="2023-04" db="EMBL/GenBank/DDBJ databases">
        <title>A chromosome-level genome assembly of the parasitoid wasp Eretmocerus hayati.</title>
        <authorList>
            <person name="Zhong Y."/>
            <person name="Liu S."/>
            <person name="Liu Y."/>
        </authorList>
    </citation>
    <scope>NUCLEOTIDE SEQUENCE</scope>
    <source>
        <strain evidence="1">ZJU_SS_LIU_2023</strain>
    </source>
</reference>
<comment type="caution">
    <text evidence="1">The sequence shown here is derived from an EMBL/GenBank/DDBJ whole genome shotgun (WGS) entry which is preliminary data.</text>
</comment>
<evidence type="ECO:0000313" key="2">
    <source>
        <dbReference type="Proteomes" id="UP001239111"/>
    </source>
</evidence>
<organism evidence="1 2">
    <name type="scientific">Eretmocerus hayati</name>
    <dbReference type="NCBI Taxonomy" id="131215"/>
    <lineage>
        <taxon>Eukaryota</taxon>
        <taxon>Metazoa</taxon>
        <taxon>Ecdysozoa</taxon>
        <taxon>Arthropoda</taxon>
        <taxon>Hexapoda</taxon>
        <taxon>Insecta</taxon>
        <taxon>Pterygota</taxon>
        <taxon>Neoptera</taxon>
        <taxon>Endopterygota</taxon>
        <taxon>Hymenoptera</taxon>
        <taxon>Apocrita</taxon>
        <taxon>Proctotrupomorpha</taxon>
        <taxon>Chalcidoidea</taxon>
        <taxon>Aphelinidae</taxon>
        <taxon>Aphelininae</taxon>
        <taxon>Eretmocerus</taxon>
    </lineage>
</organism>
<protein>
    <submittedName>
        <fullName evidence="1">Uncharacterized protein</fullName>
    </submittedName>
</protein>
<proteinExistence type="predicted"/>
<keyword evidence="2" id="KW-1185">Reference proteome</keyword>
<dbReference type="EMBL" id="CM056741">
    <property type="protein sequence ID" value="KAJ8687618.1"/>
    <property type="molecule type" value="Genomic_DNA"/>
</dbReference>
<name>A0ACC2PWW7_9HYME</name>
<accession>A0ACC2PWW7</accession>
<evidence type="ECO:0000313" key="1">
    <source>
        <dbReference type="EMBL" id="KAJ8687618.1"/>
    </source>
</evidence>
<gene>
    <name evidence="1" type="ORF">QAD02_023412</name>
</gene>